<feature type="domain" description="Autophagy protein ATG5 alpha-helical bundle region" evidence="14">
    <location>
        <begin position="185"/>
        <end position="240"/>
    </location>
</feature>
<dbReference type="GO" id="GO:0034045">
    <property type="term" value="C:phagophore assembly site membrane"/>
    <property type="evidence" value="ECO:0007669"/>
    <property type="project" value="UniProtKB-SubCell"/>
</dbReference>
<evidence type="ECO:0000259" key="15">
    <source>
        <dbReference type="Pfam" id="PF20638"/>
    </source>
</evidence>
<proteinExistence type="inferred from homology"/>
<dbReference type="PANTHER" id="PTHR13040">
    <property type="entry name" value="AUTOPHAGY PROTEIN 5"/>
    <property type="match status" value="1"/>
</dbReference>
<keyword evidence="8 11" id="KW-0072">Autophagy</keyword>
<dbReference type="PANTHER" id="PTHR13040:SF2">
    <property type="entry name" value="AUTOPHAGY PROTEIN 5"/>
    <property type="match status" value="1"/>
</dbReference>
<dbReference type="GO" id="GO:0044233">
    <property type="term" value="C:mitochondria-associated endoplasmic reticulum membrane contact site"/>
    <property type="evidence" value="ECO:0007669"/>
    <property type="project" value="TreeGrafter"/>
</dbReference>
<evidence type="ECO:0000259" key="14">
    <source>
        <dbReference type="Pfam" id="PF20637"/>
    </source>
</evidence>
<keyword evidence="4 11" id="KW-0813">Transport</keyword>
<evidence type="ECO:0000256" key="9">
    <source>
        <dbReference type="ARBA" id="ARBA00023136"/>
    </source>
</evidence>
<dbReference type="InterPro" id="IPR048318">
    <property type="entry name" value="ATG5_UblB"/>
</dbReference>
<keyword evidence="5 11" id="KW-1017">Isopeptide bond</keyword>
<dbReference type="GO" id="GO:0061908">
    <property type="term" value="C:phagophore"/>
    <property type="evidence" value="ECO:0007669"/>
    <property type="project" value="TreeGrafter"/>
</dbReference>
<dbReference type="GO" id="GO:0034274">
    <property type="term" value="C:Atg12-Atg5-Atg16 complex"/>
    <property type="evidence" value="ECO:0007669"/>
    <property type="project" value="TreeGrafter"/>
</dbReference>
<dbReference type="GO" id="GO:0005776">
    <property type="term" value="C:autophagosome"/>
    <property type="evidence" value="ECO:0007669"/>
    <property type="project" value="TreeGrafter"/>
</dbReference>
<dbReference type="OrthoDB" id="272162at2759"/>
<name>A0A2B7Z1S6_POLH7</name>
<dbReference type="AlphaFoldDB" id="A0A2B7Z1S6"/>
<dbReference type="InterPro" id="IPR048940">
    <property type="entry name" value="ATG5_HBR"/>
</dbReference>
<comment type="caution">
    <text evidence="16">The sequence shown here is derived from an EMBL/GenBank/DDBJ whole genome shotgun (WGS) entry which is preliminary data.</text>
</comment>
<dbReference type="STRING" id="1447883.A0A2B7Z1S6"/>
<dbReference type="Gene3D" id="3.10.20.90">
    <property type="entry name" value="Phosphatidylinositol 3-kinase Catalytic Subunit, Chain A, domain 1"/>
    <property type="match status" value="1"/>
</dbReference>
<evidence type="ECO:0000259" key="13">
    <source>
        <dbReference type="Pfam" id="PF04106"/>
    </source>
</evidence>
<dbReference type="GO" id="GO:0019776">
    <property type="term" value="F:Atg8-family ligase activity"/>
    <property type="evidence" value="ECO:0007669"/>
    <property type="project" value="TreeGrafter"/>
</dbReference>
<evidence type="ECO:0000256" key="6">
    <source>
        <dbReference type="ARBA" id="ARBA00022843"/>
    </source>
</evidence>
<dbReference type="GO" id="GO:0015031">
    <property type="term" value="P:protein transport"/>
    <property type="evidence" value="ECO:0007669"/>
    <property type="project" value="UniProtKB-KW"/>
</dbReference>
<comment type="similarity">
    <text evidence="2 11">Belongs to the ATG5 family.</text>
</comment>
<reference evidence="16 17" key="1">
    <citation type="submission" date="2017-10" db="EMBL/GenBank/DDBJ databases">
        <title>Comparative genomics in systemic dimorphic fungi from Ajellomycetaceae.</title>
        <authorList>
            <person name="Munoz J.F."/>
            <person name="Mcewen J.G."/>
            <person name="Clay O.K."/>
            <person name="Cuomo C.A."/>
        </authorList>
    </citation>
    <scope>NUCLEOTIDE SEQUENCE [LARGE SCALE GENOMIC DNA]</scope>
    <source>
        <strain evidence="16 17">UAMH7299</strain>
    </source>
</reference>
<dbReference type="Pfam" id="PF20638">
    <property type="entry name" value="ATG5_UblA"/>
    <property type="match status" value="1"/>
</dbReference>
<feature type="compositionally biased region" description="Basic and acidic residues" evidence="12">
    <location>
        <begin position="133"/>
        <end position="148"/>
    </location>
</feature>
<protein>
    <recommendedName>
        <fullName evidence="3 11">Autophagy protein 5</fullName>
    </recommendedName>
</protein>
<dbReference type="FunFam" id="3.10.20.90:FF:000290">
    <property type="entry name" value="Autophagy protein 5"/>
    <property type="match status" value="1"/>
</dbReference>
<evidence type="ECO:0000313" key="16">
    <source>
        <dbReference type="EMBL" id="PGH27032.1"/>
    </source>
</evidence>
<keyword evidence="9 11" id="KW-0472">Membrane</keyword>
<evidence type="ECO:0000256" key="2">
    <source>
        <dbReference type="ARBA" id="ARBA00006910"/>
    </source>
</evidence>
<dbReference type="InterPro" id="IPR042527">
    <property type="entry name" value="Atg5_UblA_dom_sf"/>
</dbReference>
<dbReference type="GO" id="GO:0006995">
    <property type="term" value="P:cellular response to nitrogen starvation"/>
    <property type="evidence" value="ECO:0007669"/>
    <property type="project" value="TreeGrafter"/>
</dbReference>
<dbReference type="GO" id="GO:0034727">
    <property type="term" value="P:piecemeal microautophagy of the nucleus"/>
    <property type="evidence" value="ECO:0007669"/>
    <property type="project" value="TreeGrafter"/>
</dbReference>
<dbReference type="Pfam" id="PF04106">
    <property type="entry name" value="ATG5_UblB"/>
    <property type="match status" value="1"/>
</dbReference>
<organism evidence="16 17">
    <name type="scientific">Polytolypa hystricis (strain UAMH7299)</name>
    <dbReference type="NCBI Taxonomy" id="1447883"/>
    <lineage>
        <taxon>Eukaryota</taxon>
        <taxon>Fungi</taxon>
        <taxon>Dikarya</taxon>
        <taxon>Ascomycota</taxon>
        <taxon>Pezizomycotina</taxon>
        <taxon>Eurotiomycetes</taxon>
        <taxon>Eurotiomycetidae</taxon>
        <taxon>Onygenales</taxon>
        <taxon>Onygenales incertae sedis</taxon>
        <taxon>Polytolypa</taxon>
    </lineage>
</organism>
<dbReference type="Gene3D" id="1.10.246.190">
    <property type="entry name" value="Autophagy protein Apg5, helix rich domain"/>
    <property type="match status" value="1"/>
</dbReference>
<evidence type="ECO:0000256" key="1">
    <source>
        <dbReference type="ARBA" id="ARBA00004623"/>
    </source>
</evidence>
<feature type="domain" description="Autophagy protein ATG5 UblA" evidence="15">
    <location>
        <begin position="65"/>
        <end position="169"/>
    </location>
</feature>
<comment type="subunit">
    <text evidence="11">Conjugated with ATG12.</text>
</comment>
<gene>
    <name evidence="16" type="ORF">AJ80_01217</name>
</gene>
<evidence type="ECO:0000256" key="11">
    <source>
        <dbReference type="RuleBase" id="RU361202"/>
    </source>
</evidence>
<comment type="function">
    <text evidence="10">Involved in cytoplasm to vacuole transport (Cvt) and autophagic vesicle formation. Autophagy is essential for maintenance of amino acid levels and protein synthesis under nitrogen starvation. Required for selective autophagic degradation of the nucleus (nucleophagy). Also required for mitophagy, which eliminates defective or superfluous mitochondria in order to fulfill cellular energy requirements and prevent excess ROS production. Conjugation with ATG12, through a ubiquitin-like conjugating system involving ATG7 as an E1-like activating enzyme and ATG10 as an E2-like conjugating enzyme, is essential for its function. The ATG12-ATG5 conjugate acts as an E3-like enzyme which is required for lipidation of ATG8 and ATG8 association to the vesicle membranes.</text>
</comment>
<dbReference type="Pfam" id="PF20637">
    <property type="entry name" value="ATG5_HBR"/>
    <property type="match status" value="1"/>
</dbReference>
<accession>A0A2B7Z1S6</accession>
<dbReference type="InterPro" id="IPR048939">
    <property type="entry name" value="ATG5_UblA"/>
</dbReference>
<dbReference type="Proteomes" id="UP000224634">
    <property type="component" value="Unassembled WGS sequence"/>
</dbReference>
<keyword evidence="17" id="KW-1185">Reference proteome</keyword>
<evidence type="ECO:0000256" key="3">
    <source>
        <dbReference type="ARBA" id="ARBA00015616"/>
    </source>
</evidence>
<feature type="region of interest" description="Disordered" evidence="12">
    <location>
        <begin position="129"/>
        <end position="153"/>
    </location>
</feature>
<evidence type="ECO:0000256" key="12">
    <source>
        <dbReference type="SAM" id="MobiDB-lite"/>
    </source>
</evidence>
<evidence type="ECO:0000256" key="5">
    <source>
        <dbReference type="ARBA" id="ARBA00022499"/>
    </source>
</evidence>
<dbReference type="GO" id="GO:0000422">
    <property type="term" value="P:autophagy of mitochondrion"/>
    <property type="evidence" value="ECO:0007669"/>
    <property type="project" value="TreeGrafter"/>
</dbReference>
<dbReference type="Gene3D" id="3.10.20.620">
    <property type="match status" value="1"/>
</dbReference>
<dbReference type="InterPro" id="IPR042526">
    <property type="entry name" value="Atg5_HR"/>
</dbReference>
<evidence type="ECO:0000313" key="17">
    <source>
        <dbReference type="Proteomes" id="UP000224634"/>
    </source>
</evidence>
<sequence>MAGSPSPAALYKRVWDGRVPIEIALSPSECRTYDKSDHYFVLTPAHTVSIHAHFGQRTVADLQWQISYPRVSYLPFLLPKLLAFFSSSLIDPDSQPRNGWFSFEGVPLKWHYPVGLLFDLYSGAEPVTSSSTGDEHYTHSSQSHHEGDIASQSDQEPREILPWRLTVHFSDWPDQELVRLDADGRVMHDAFINSVKEADFLRNGTAKGIMTLSKDDSSGLYQAVQDHDFPKYQRIYNILLTSVEHQFRNIPLRIFLPSPPDSQNPTLKAVQSPCPPTIPATSTSSGMSPRPTQVQIQTIGSALNSLLPSLFPSKRTPVLAKAVLHGAVIPLTAPVEEVVRSAAYADGWLSIVVSMVI</sequence>
<evidence type="ECO:0000256" key="7">
    <source>
        <dbReference type="ARBA" id="ARBA00022927"/>
    </source>
</evidence>
<evidence type="ECO:0000256" key="10">
    <source>
        <dbReference type="ARBA" id="ARBA00024770"/>
    </source>
</evidence>
<evidence type="ECO:0000256" key="4">
    <source>
        <dbReference type="ARBA" id="ARBA00022448"/>
    </source>
</evidence>
<keyword evidence="7" id="KW-0653">Protein transport</keyword>
<comment type="subcellular location">
    <subcellularLocation>
        <location evidence="1 11">Preautophagosomal structure membrane</location>
        <topology evidence="1 11">Peripheral membrane protein</topology>
    </subcellularLocation>
</comment>
<feature type="domain" description="Autophagy protein ATG5 UblB" evidence="13">
    <location>
        <begin position="249"/>
        <end position="353"/>
    </location>
</feature>
<dbReference type="FunFam" id="1.10.246.190:FF:000004">
    <property type="entry name" value="Autophagy protein 5"/>
    <property type="match status" value="1"/>
</dbReference>
<dbReference type="InterPro" id="IPR007239">
    <property type="entry name" value="Atg5"/>
</dbReference>
<evidence type="ECO:0000256" key="8">
    <source>
        <dbReference type="ARBA" id="ARBA00023006"/>
    </source>
</evidence>
<keyword evidence="6 11" id="KW-0832">Ubl conjugation</keyword>
<dbReference type="EMBL" id="PDNA01000010">
    <property type="protein sequence ID" value="PGH27032.1"/>
    <property type="molecule type" value="Genomic_DNA"/>
</dbReference>